<evidence type="ECO:0000313" key="2">
    <source>
        <dbReference type="EMBL" id="CAA9572619.1"/>
    </source>
</evidence>
<feature type="non-terminal residue" evidence="2">
    <location>
        <position position="1"/>
    </location>
</feature>
<accession>A0A6J4V9Z2</accession>
<dbReference type="AlphaFoldDB" id="A0A6J4V9Z2"/>
<feature type="non-terminal residue" evidence="2">
    <location>
        <position position="80"/>
    </location>
</feature>
<dbReference type="EMBL" id="CADCWL010000152">
    <property type="protein sequence ID" value="CAA9572619.1"/>
    <property type="molecule type" value="Genomic_DNA"/>
</dbReference>
<gene>
    <name evidence="2" type="ORF">AVDCRST_MAG19-2953</name>
</gene>
<name>A0A6J4V9Z2_9BACT</name>
<evidence type="ECO:0000256" key="1">
    <source>
        <dbReference type="SAM" id="MobiDB-lite"/>
    </source>
</evidence>
<sequence>GRRPPHRSGAGLPSARPPLGPHGPDRRGHRRPGQRLREPRGGRCVGRRLPPACPGRDGRPRRRRRANRRLGARPALVADV</sequence>
<proteinExistence type="predicted"/>
<organism evidence="2">
    <name type="scientific">uncultured Thermomicrobiales bacterium</name>
    <dbReference type="NCBI Taxonomy" id="1645740"/>
    <lineage>
        <taxon>Bacteria</taxon>
        <taxon>Pseudomonadati</taxon>
        <taxon>Thermomicrobiota</taxon>
        <taxon>Thermomicrobia</taxon>
        <taxon>Thermomicrobiales</taxon>
        <taxon>environmental samples</taxon>
    </lineage>
</organism>
<reference evidence="2" key="1">
    <citation type="submission" date="2020-02" db="EMBL/GenBank/DDBJ databases">
        <authorList>
            <person name="Meier V. D."/>
        </authorList>
    </citation>
    <scope>NUCLEOTIDE SEQUENCE</scope>
    <source>
        <strain evidence="2">AVDCRST_MAG19</strain>
    </source>
</reference>
<feature type="compositionally biased region" description="Basic residues" evidence="1">
    <location>
        <begin position="59"/>
        <end position="71"/>
    </location>
</feature>
<protein>
    <submittedName>
        <fullName evidence="2">Uncharacterized protein</fullName>
    </submittedName>
</protein>
<feature type="region of interest" description="Disordered" evidence="1">
    <location>
        <begin position="1"/>
        <end position="80"/>
    </location>
</feature>